<evidence type="ECO:0008006" key="4">
    <source>
        <dbReference type="Google" id="ProtNLM"/>
    </source>
</evidence>
<feature type="chain" id="PRO_5002367872" description="Knottin scorpion toxin-like domain-containing protein" evidence="1">
    <location>
        <begin position="34"/>
        <end position="84"/>
    </location>
</feature>
<keyword evidence="3" id="KW-1185">Reference proteome</keyword>
<reference evidence="2" key="1">
    <citation type="submission" date="2015-04" db="UniProtKB">
        <authorList>
            <consortium name="EnsemblPlants"/>
        </authorList>
    </citation>
    <scope>IDENTIFICATION</scope>
</reference>
<keyword evidence="1" id="KW-0732">Signal</keyword>
<evidence type="ECO:0000313" key="3">
    <source>
        <dbReference type="Proteomes" id="UP000026962"/>
    </source>
</evidence>
<sequence>MALLGKDNSKAVVFLAALMVMAIAFSSSHTAQGAYEIKETCTYQRGCTPQVCMSLCQANHNEGGNCASDSDQCCCGTRLGPIHK</sequence>
<dbReference type="AlphaFoldDB" id="A0A0E0MIA8"/>
<dbReference type="Gramene" id="OPUNC11G19660.1">
    <property type="protein sequence ID" value="OPUNC11G19660.1"/>
    <property type="gene ID" value="OPUNC11G19660"/>
</dbReference>
<evidence type="ECO:0000256" key="1">
    <source>
        <dbReference type="SAM" id="SignalP"/>
    </source>
</evidence>
<proteinExistence type="predicted"/>
<name>A0A0E0MIA8_ORYPU</name>
<dbReference type="Proteomes" id="UP000026962">
    <property type="component" value="Chromosome 11"/>
</dbReference>
<organism evidence="2">
    <name type="scientific">Oryza punctata</name>
    <name type="common">Red rice</name>
    <dbReference type="NCBI Taxonomy" id="4537"/>
    <lineage>
        <taxon>Eukaryota</taxon>
        <taxon>Viridiplantae</taxon>
        <taxon>Streptophyta</taxon>
        <taxon>Embryophyta</taxon>
        <taxon>Tracheophyta</taxon>
        <taxon>Spermatophyta</taxon>
        <taxon>Magnoliopsida</taxon>
        <taxon>Liliopsida</taxon>
        <taxon>Poales</taxon>
        <taxon>Poaceae</taxon>
        <taxon>BOP clade</taxon>
        <taxon>Oryzoideae</taxon>
        <taxon>Oryzeae</taxon>
        <taxon>Oryzinae</taxon>
        <taxon>Oryza</taxon>
    </lineage>
</organism>
<dbReference type="HOGENOM" id="CLU_197821_0_0_1"/>
<accession>A0A0E0MIA8</accession>
<protein>
    <recommendedName>
        <fullName evidence="4">Knottin scorpion toxin-like domain-containing protein</fullName>
    </recommendedName>
</protein>
<dbReference type="EnsemblPlants" id="OPUNC11G19660.1">
    <property type="protein sequence ID" value="OPUNC11G19660.1"/>
    <property type="gene ID" value="OPUNC11G19660"/>
</dbReference>
<dbReference type="OMA" id="ANHNEGG"/>
<reference evidence="2" key="2">
    <citation type="submission" date="2018-05" db="EMBL/GenBank/DDBJ databases">
        <title>OpunRS2 (Oryza punctata Reference Sequence Version 2).</title>
        <authorList>
            <person name="Zhang J."/>
            <person name="Kudrna D."/>
            <person name="Lee S."/>
            <person name="Talag J."/>
            <person name="Welchert J."/>
            <person name="Wing R.A."/>
        </authorList>
    </citation>
    <scope>NUCLEOTIDE SEQUENCE [LARGE SCALE GENOMIC DNA]</scope>
</reference>
<evidence type="ECO:0000313" key="2">
    <source>
        <dbReference type="EnsemblPlants" id="OPUNC11G19660.1"/>
    </source>
</evidence>
<feature type="signal peptide" evidence="1">
    <location>
        <begin position="1"/>
        <end position="33"/>
    </location>
</feature>